<proteinExistence type="predicted"/>
<keyword evidence="2" id="KW-1185">Reference proteome</keyword>
<accession>A0ABP4P629</accession>
<comment type="caution">
    <text evidence="1">The sequence shown here is derived from an EMBL/GenBank/DDBJ whole genome shotgun (WGS) entry which is preliminary data.</text>
</comment>
<evidence type="ECO:0000313" key="1">
    <source>
        <dbReference type="EMBL" id="GAA1573230.1"/>
    </source>
</evidence>
<name>A0ABP4P629_9ACTN</name>
<sequence length="123" mass="13605">MQLRGNHYFVLETACAGVLERAAPAPCGWSDVSPRDGEAGLFTEFSDRSIEVCLARVDPTTGQLPAHALLRMHRLVNPQQQNPAIGVENYDTHSTTLDQGQVTWNLHQTASRQPGVFIFNFTI</sequence>
<evidence type="ECO:0000313" key="2">
    <source>
        <dbReference type="Proteomes" id="UP001500393"/>
    </source>
</evidence>
<gene>
    <name evidence="1" type="ORF">GCM10009789_28440</name>
</gene>
<organism evidence="1 2">
    <name type="scientific">Kribbella sancticallisti</name>
    <dbReference type="NCBI Taxonomy" id="460087"/>
    <lineage>
        <taxon>Bacteria</taxon>
        <taxon>Bacillati</taxon>
        <taxon>Actinomycetota</taxon>
        <taxon>Actinomycetes</taxon>
        <taxon>Propionibacteriales</taxon>
        <taxon>Kribbellaceae</taxon>
        <taxon>Kribbella</taxon>
    </lineage>
</organism>
<dbReference type="EMBL" id="BAAAOS010000018">
    <property type="protein sequence ID" value="GAA1573230.1"/>
    <property type="molecule type" value="Genomic_DNA"/>
</dbReference>
<reference evidence="2" key="1">
    <citation type="journal article" date="2019" name="Int. J. Syst. Evol. Microbiol.">
        <title>The Global Catalogue of Microorganisms (GCM) 10K type strain sequencing project: providing services to taxonomists for standard genome sequencing and annotation.</title>
        <authorList>
            <consortium name="The Broad Institute Genomics Platform"/>
            <consortium name="The Broad Institute Genome Sequencing Center for Infectious Disease"/>
            <person name="Wu L."/>
            <person name="Ma J."/>
        </authorList>
    </citation>
    <scope>NUCLEOTIDE SEQUENCE [LARGE SCALE GENOMIC DNA]</scope>
    <source>
        <strain evidence="2">JCM 14969</strain>
    </source>
</reference>
<protein>
    <submittedName>
        <fullName evidence="1">Uncharacterized protein</fullName>
    </submittedName>
</protein>
<dbReference type="Proteomes" id="UP001500393">
    <property type="component" value="Unassembled WGS sequence"/>
</dbReference>